<evidence type="ECO:0000259" key="10">
    <source>
        <dbReference type="Pfam" id="PF08263"/>
    </source>
</evidence>
<dbReference type="Proteomes" id="UP000242715">
    <property type="component" value="Unassembled WGS sequence"/>
</dbReference>
<evidence type="ECO:0000256" key="3">
    <source>
        <dbReference type="ARBA" id="ARBA00022692"/>
    </source>
</evidence>
<protein>
    <recommendedName>
        <fullName evidence="10">Leucine-rich repeat-containing N-terminal plant-type domain-containing protein</fullName>
    </recommendedName>
</protein>
<evidence type="ECO:0000256" key="5">
    <source>
        <dbReference type="ARBA" id="ARBA00022737"/>
    </source>
</evidence>
<evidence type="ECO:0000256" key="7">
    <source>
        <dbReference type="ARBA" id="ARBA00023136"/>
    </source>
</evidence>
<evidence type="ECO:0000313" key="11">
    <source>
        <dbReference type="EMBL" id="GAU25418.1"/>
    </source>
</evidence>
<dbReference type="Pfam" id="PF00560">
    <property type="entry name" value="LRR_1"/>
    <property type="match status" value="3"/>
</dbReference>
<feature type="chain" id="PRO_5016330519" description="Leucine-rich repeat-containing N-terminal plant-type domain-containing protein" evidence="9">
    <location>
        <begin position="30"/>
        <end position="348"/>
    </location>
</feature>
<keyword evidence="3 8" id="KW-0812">Transmembrane</keyword>
<name>A0A2Z6M312_TRISU</name>
<organism evidence="11 12">
    <name type="scientific">Trifolium subterraneum</name>
    <name type="common">Subterranean clover</name>
    <dbReference type="NCBI Taxonomy" id="3900"/>
    <lineage>
        <taxon>Eukaryota</taxon>
        <taxon>Viridiplantae</taxon>
        <taxon>Streptophyta</taxon>
        <taxon>Embryophyta</taxon>
        <taxon>Tracheophyta</taxon>
        <taxon>Spermatophyta</taxon>
        <taxon>Magnoliopsida</taxon>
        <taxon>eudicotyledons</taxon>
        <taxon>Gunneridae</taxon>
        <taxon>Pentapetalae</taxon>
        <taxon>rosids</taxon>
        <taxon>fabids</taxon>
        <taxon>Fabales</taxon>
        <taxon>Fabaceae</taxon>
        <taxon>Papilionoideae</taxon>
        <taxon>50 kb inversion clade</taxon>
        <taxon>NPAAA clade</taxon>
        <taxon>Hologalegina</taxon>
        <taxon>IRL clade</taxon>
        <taxon>Trifolieae</taxon>
        <taxon>Trifolium</taxon>
    </lineage>
</organism>
<dbReference type="FunFam" id="3.80.10.10:FF:000129">
    <property type="entry name" value="Leucine-rich repeat receptor-like kinase"/>
    <property type="match status" value="1"/>
</dbReference>
<evidence type="ECO:0000256" key="2">
    <source>
        <dbReference type="ARBA" id="ARBA00022614"/>
    </source>
</evidence>
<keyword evidence="7 8" id="KW-0472">Membrane</keyword>
<keyword evidence="5" id="KW-0677">Repeat</keyword>
<dbReference type="InterPro" id="IPR032675">
    <property type="entry name" value="LRR_dom_sf"/>
</dbReference>
<evidence type="ECO:0000313" key="12">
    <source>
        <dbReference type="Proteomes" id="UP000242715"/>
    </source>
</evidence>
<sequence>MLPPNCRRSPLKILMRWFIFLVVLKLSFAIKDPDIEGEALLDLLNYLNDSNNQINDWDSHLVSPCFSWSHVTCKNGHVISLELQNNNISGPLPDYIANLTYLQYLNLANNNFNGSIPLIWSQLSNLKNVDLSSNGLTGTIPTQLFSVPMFNFSDTRLGCGSSFKQPCVSKSDHPVSTKKSKVAKAVRYASYGAFALLILGAIFTYRHYQKQRLKSDVFVDVLGQRAIDLSRLEEEEDVLLIDHVKNLLRENRVEDIVDNNLETFDPKEVETILQVALLCTQAYPEDRPTMSEVVKMLLGVGLADRWADWKQLEETRNEEIELSLMTHQFPWSDESTLDQEAIQLSRAR</sequence>
<dbReference type="InterPro" id="IPR046959">
    <property type="entry name" value="PRK1-6/SRF4-like"/>
</dbReference>
<dbReference type="Pfam" id="PF08263">
    <property type="entry name" value="LRRNT_2"/>
    <property type="match status" value="1"/>
</dbReference>
<dbReference type="Gene3D" id="1.10.510.10">
    <property type="entry name" value="Transferase(Phosphotransferase) domain 1"/>
    <property type="match status" value="1"/>
</dbReference>
<dbReference type="GO" id="GO:0016020">
    <property type="term" value="C:membrane"/>
    <property type="evidence" value="ECO:0007669"/>
    <property type="project" value="UniProtKB-SubCell"/>
</dbReference>
<feature type="signal peptide" evidence="9">
    <location>
        <begin position="1"/>
        <end position="29"/>
    </location>
</feature>
<keyword evidence="4 9" id="KW-0732">Signal</keyword>
<evidence type="ECO:0000256" key="8">
    <source>
        <dbReference type="SAM" id="Phobius"/>
    </source>
</evidence>
<dbReference type="InterPro" id="IPR001611">
    <property type="entry name" value="Leu-rich_rpt"/>
</dbReference>
<dbReference type="Gene3D" id="3.80.10.10">
    <property type="entry name" value="Ribonuclease Inhibitor"/>
    <property type="match status" value="1"/>
</dbReference>
<evidence type="ECO:0000256" key="4">
    <source>
        <dbReference type="ARBA" id="ARBA00022729"/>
    </source>
</evidence>
<gene>
    <name evidence="11" type="ORF">TSUD_70710</name>
</gene>
<dbReference type="InterPro" id="IPR013210">
    <property type="entry name" value="LRR_N_plant-typ"/>
</dbReference>
<evidence type="ECO:0000256" key="6">
    <source>
        <dbReference type="ARBA" id="ARBA00022989"/>
    </source>
</evidence>
<feature type="domain" description="Leucine-rich repeat-containing N-terminal plant-type" evidence="10">
    <location>
        <begin position="36"/>
        <end position="73"/>
    </location>
</feature>
<comment type="subcellular location">
    <subcellularLocation>
        <location evidence="1">Membrane</location>
        <topology evidence="1">Single-pass membrane protein</topology>
    </subcellularLocation>
</comment>
<proteinExistence type="predicted"/>
<dbReference type="EMBL" id="DF973311">
    <property type="protein sequence ID" value="GAU25418.1"/>
    <property type="molecule type" value="Genomic_DNA"/>
</dbReference>
<keyword evidence="2" id="KW-0433">Leucine-rich repeat</keyword>
<feature type="transmembrane region" description="Helical" evidence="8">
    <location>
        <begin position="188"/>
        <end position="205"/>
    </location>
</feature>
<dbReference type="SUPFAM" id="SSF52058">
    <property type="entry name" value="L domain-like"/>
    <property type="match status" value="1"/>
</dbReference>
<keyword evidence="12" id="KW-1185">Reference proteome</keyword>
<accession>A0A2Z6M312</accession>
<dbReference type="AlphaFoldDB" id="A0A2Z6M312"/>
<reference evidence="12" key="1">
    <citation type="journal article" date="2017" name="Front. Plant Sci.">
        <title>Climate Clever Clovers: New Paradigm to Reduce the Environmental Footprint of Ruminants by Breeding Low Methanogenic Forages Utilizing Haplotype Variation.</title>
        <authorList>
            <person name="Kaur P."/>
            <person name="Appels R."/>
            <person name="Bayer P.E."/>
            <person name="Keeble-Gagnere G."/>
            <person name="Wang J."/>
            <person name="Hirakawa H."/>
            <person name="Shirasawa K."/>
            <person name="Vercoe P."/>
            <person name="Stefanova K."/>
            <person name="Durmic Z."/>
            <person name="Nichols P."/>
            <person name="Revell C."/>
            <person name="Isobe S.N."/>
            <person name="Edwards D."/>
            <person name="Erskine W."/>
        </authorList>
    </citation>
    <scope>NUCLEOTIDE SEQUENCE [LARGE SCALE GENOMIC DNA]</scope>
    <source>
        <strain evidence="12">cv. Daliak</strain>
    </source>
</reference>
<dbReference type="PANTHER" id="PTHR48007">
    <property type="entry name" value="LEUCINE-RICH REPEAT RECEPTOR-LIKE PROTEIN KINASE PXC1"/>
    <property type="match status" value="1"/>
</dbReference>
<keyword evidence="6 8" id="KW-1133">Transmembrane helix</keyword>
<evidence type="ECO:0000256" key="1">
    <source>
        <dbReference type="ARBA" id="ARBA00004167"/>
    </source>
</evidence>
<dbReference type="OrthoDB" id="1866136at2759"/>
<dbReference type="PANTHER" id="PTHR48007:SF4">
    <property type="entry name" value="LEUCINE-RICH REPEAT RECEPTOR-LIKE PROTEIN KINASE PXC1"/>
    <property type="match status" value="1"/>
</dbReference>
<evidence type="ECO:0000256" key="9">
    <source>
        <dbReference type="SAM" id="SignalP"/>
    </source>
</evidence>